<evidence type="ECO:0000256" key="3">
    <source>
        <dbReference type="ARBA" id="ARBA00023163"/>
    </source>
</evidence>
<evidence type="ECO:0000256" key="4">
    <source>
        <dbReference type="PROSITE-ProRule" id="PRU00335"/>
    </source>
</evidence>
<dbReference type="PROSITE" id="PS50977">
    <property type="entry name" value="HTH_TETR_2"/>
    <property type="match status" value="1"/>
</dbReference>
<dbReference type="InterPro" id="IPR050109">
    <property type="entry name" value="HTH-type_TetR-like_transc_reg"/>
</dbReference>
<dbReference type="Pfam" id="PF00440">
    <property type="entry name" value="TetR_N"/>
    <property type="match status" value="1"/>
</dbReference>
<reference evidence="7" key="1">
    <citation type="journal article" date="2019" name="Int. J. Syst. Evol. Microbiol.">
        <title>The Global Catalogue of Microorganisms (GCM) 10K type strain sequencing project: providing services to taxonomists for standard genome sequencing and annotation.</title>
        <authorList>
            <consortium name="The Broad Institute Genomics Platform"/>
            <consortium name="The Broad Institute Genome Sequencing Center for Infectious Disease"/>
            <person name="Wu L."/>
            <person name="Ma J."/>
        </authorList>
    </citation>
    <scope>NUCLEOTIDE SEQUENCE [LARGE SCALE GENOMIC DNA]</scope>
    <source>
        <strain evidence="7">CGMCC 4.7317</strain>
    </source>
</reference>
<organism evidence="6 7">
    <name type="scientific">Longivirga aurantiaca</name>
    <dbReference type="NCBI Taxonomy" id="1837743"/>
    <lineage>
        <taxon>Bacteria</taxon>
        <taxon>Bacillati</taxon>
        <taxon>Actinomycetota</taxon>
        <taxon>Actinomycetes</taxon>
        <taxon>Sporichthyales</taxon>
        <taxon>Sporichthyaceae</taxon>
        <taxon>Longivirga</taxon>
    </lineage>
</organism>
<dbReference type="PANTHER" id="PTHR30055:SF234">
    <property type="entry name" value="HTH-TYPE TRANSCRIPTIONAL REGULATOR BETI"/>
    <property type="match status" value="1"/>
</dbReference>
<dbReference type="Gene3D" id="1.10.357.10">
    <property type="entry name" value="Tetracycline Repressor, domain 2"/>
    <property type="match status" value="1"/>
</dbReference>
<dbReference type="SUPFAM" id="SSF46689">
    <property type="entry name" value="Homeodomain-like"/>
    <property type="match status" value="1"/>
</dbReference>
<evidence type="ECO:0000259" key="5">
    <source>
        <dbReference type="PROSITE" id="PS50977"/>
    </source>
</evidence>
<keyword evidence="7" id="KW-1185">Reference proteome</keyword>
<protein>
    <submittedName>
        <fullName evidence="6">TetR family transcriptional regulator</fullName>
    </submittedName>
</protein>
<evidence type="ECO:0000256" key="2">
    <source>
        <dbReference type="ARBA" id="ARBA00023125"/>
    </source>
</evidence>
<feature type="domain" description="HTH tetR-type" evidence="5">
    <location>
        <begin position="8"/>
        <end position="68"/>
    </location>
</feature>
<keyword evidence="2 4" id="KW-0238">DNA-binding</keyword>
<dbReference type="InterPro" id="IPR001647">
    <property type="entry name" value="HTH_TetR"/>
</dbReference>
<keyword evidence="1" id="KW-0805">Transcription regulation</keyword>
<dbReference type="EMBL" id="JBHSTI010000008">
    <property type="protein sequence ID" value="MFC6237014.1"/>
    <property type="molecule type" value="Genomic_DNA"/>
</dbReference>
<dbReference type="Proteomes" id="UP001596138">
    <property type="component" value="Unassembled WGS sequence"/>
</dbReference>
<dbReference type="PANTHER" id="PTHR30055">
    <property type="entry name" value="HTH-TYPE TRANSCRIPTIONAL REGULATOR RUTR"/>
    <property type="match status" value="1"/>
</dbReference>
<sequence length="191" mass="19791">MTRADAATSTRQRIVSAAVALTCAEGWAAVTMSRLAEDAGVSRQTVYNEVGSKAALAEAMVLTELERFLALVDIGFGAHPDDLAAALRAAIRGVLREAAGNDLLREVVSPGGGDLLPPLTTDAGALLESSKAVLHQRIASYDVVVAGRARDAAVDMLVRTVLGHVMQPSGPTDRSADDIAALGARMLTTSV</sequence>
<evidence type="ECO:0000313" key="6">
    <source>
        <dbReference type="EMBL" id="MFC6237014.1"/>
    </source>
</evidence>
<evidence type="ECO:0000313" key="7">
    <source>
        <dbReference type="Proteomes" id="UP001596138"/>
    </source>
</evidence>
<dbReference type="RefSeq" id="WP_386764060.1">
    <property type="nucleotide sequence ID" value="NZ_JBHSTI010000008.1"/>
</dbReference>
<name>A0ABW1SXM8_9ACTN</name>
<keyword evidence="3" id="KW-0804">Transcription</keyword>
<comment type="caution">
    <text evidence="6">The sequence shown here is derived from an EMBL/GenBank/DDBJ whole genome shotgun (WGS) entry which is preliminary data.</text>
</comment>
<proteinExistence type="predicted"/>
<dbReference type="InterPro" id="IPR009057">
    <property type="entry name" value="Homeodomain-like_sf"/>
</dbReference>
<dbReference type="Pfam" id="PF18556">
    <property type="entry name" value="TetR_C_35"/>
    <property type="match status" value="1"/>
</dbReference>
<dbReference type="InterPro" id="IPR040611">
    <property type="entry name" value="AlkX_C"/>
</dbReference>
<accession>A0ABW1SXM8</accession>
<evidence type="ECO:0000256" key="1">
    <source>
        <dbReference type="ARBA" id="ARBA00023015"/>
    </source>
</evidence>
<gene>
    <name evidence="6" type="ORF">ACFQGU_03940</name>
</gene>
<feature type="DNA-binding region" description="H-T-H motif" evidence="4">
    <location>
        <begin position="31"/>
        <end position="50"/>
    </location>
</feature>